<dbReference type="SMR" id="A0A7M7GN57"/>
<dbReference type="AlphaFoldDB" id="A0A7M7GN57"/>
<dbReference type="InterPro" id="IPR051940">
    <property type="entry name" value="Chitin_bind-dev_reg"/>
</dbReference>
<evidence type="ECO:0000313" key="8">
    <source>
        <dbReference type="EnsemblMetazoa" id="XP_003428114"/>
    </source>
</evidence>
<feature type="signal peptide" evidence="6">
    <location>
        <begin position="1"/>
        <end position="18"/>
    </location>
</feature>
<sequence>MKVITSLVIFGLAAIAYAAVVPELSVPADAKVDFEPQCPVVNGPNVTLIANPDNCTTYFSCDMGKAWEMACPTGLHFNDKEKVCDWPECACCDPAYDPEKKCEEKSEEKSQ</sequence>
<evidence type="ECO:0000256" key="3">
    <source>
        <dbReference type="ARBA" id="ARBA00022737"/>
    </source>
</evidence>
<evidence type="ECO:0000256" key="1">
    <source>
        <dbReference type="ARBA" id="ARBA00022669"/>
    </source>
</evidence>
<protein>
    <recommendedName>
        <fullName evidence="7">Chitin-binding type-2 domain-containing protein</fullName>
    </recommendedName>
</protein>
<dbReference type="OrthoDB" id="6020543at2759"/>
<keyword evidence="1" id="KW-0147">Chitin-binding</keyword>
<keyword evidence="9" id="KW-1185">Reference proteome</keyword>
<dbReference type="GO" id="GO:0005576">
    <property type="term" value="C:extracellular region"/>
    <property type="evidence" value="ECO:0007669"/>
    <property type="project" value="InterPro"/>
</dbReference>
<dbReference type="SUPFAM" id="SSF57625">
    <property type="entry name" value="Invertebrate chitin-binding proteins"/>
    <property type="match status" value="1"/>
</dbReference>
<evidence type="ECO:0000259" key="7">
    <source>
        <dbReference type="PROSITE" id="PS50940"/>
    </source>
</evidence>
<dbReference type="InParanoid" id="A0A7M7GN57"/>
<dbReference type="KEGG" id="nvi:100679633"/>
<evidence type="ECO:0000256" key="6">
    <source>
        <dbReference type="SAM" id="SignalP"/>
    </source>
</evidence>
<accession>A0A7M7GN57</accession>
<keyword evidence="5" id="KW-0325">Glycoprotein</keyword>
<dbReference type="Gene3D" id="2.170.140.10">
    <property type="entry name" value="Chitin binding domain"/>
    <property type="match status" value="1"/>
</dbReference>
<dbReference type="PANTHER" id="PTHR23301:SF0">
    <property type="entry name" value="CHITIN-BINDING TYPE-2 DOMAIN-CONTAINING PROTEIN-RELATED"/>
    <property type="match status" value="1"/>
</dbReference>
<keyword evidence="3" id="KW-0677">Repeat</keyword>
<proteinExistence type="predicted"/>
<reference evidence="8" key="1">
    <citation type="submission" date="2021-01" db="UniProtKB">
        <authorList>
            <consortium name="EnsemblMetazoa"/>
        </authorList>
    </citation>
    <scope>IDENTIFICATION</scope>
</reference>
<dbReference type="PANTHER" id="PTHR23301">
    <property type="entry name" value="CHITIN BINDING PERITROPHIN-A"/>
    <property type="match status" value="1"/>
</dbReference>
<gene>
    <name evidence="8" type="primary">100679633</name>
</gene>
<evidence type="ECO:0000313" key="9">
    <source>
        <dbReference type="Proteomes" id="UP000002358"/>
    </source>
</evidence>
<dbReference type="SMART" id="SM00494">
    <property type="entry name" value="ChtBD2"/>
    <property type="match status" value="1"/>
</dbReference>
<keyword evidence="4" id="KW-1015">Disulfide bond</keyword>
<organism evidence="8 9">
    <name type="scientific">Nasonia vitripennis</name>
    <name type="common">Parasitic wasp</name>
    <dbReference type="NCBI Taxonomy" id="7425"/>
    <lineage>
        <taxon>Eukaryota</taxon>
        <taxon>Metazoa</taxon>
        <taxon>Ecdysozoa</taxon>
        <taxon>Arthropoda</taxon>
        <taxon>Hexapoda</taxon>
        <taxon>Insecta</taxon>
        <taxon>Pterygota</taxon>
        <taxon>Neoptera</taxon>
        <taxon>Endopterygota</taxon>
        <taxon>Hymenoptera</taxon>
        <taxon>Apocrita</taxon>
        <taxon>Proctotrupomorpha</taxon>
        <taxon>Chalcidoidea</taxon>
        <taxon>Pteromalidae</taxon>
        <taxon>Pteromalinae</taxon>
        <taxon>Nasonia</taxon>
    </lineage>
</organism>
<name>A0A7M7GN57_NASVI</name>
<dbReference type="Pfam" id="PF01607">
    <property type="entry name" value="CBM_14"/>
    <property type="match status" value="1"/>
</dbReference>
<dbReference type="InterPro" id="IPR002557">
    <property type="entry name" value="Chitin-bd_dom"/>
</dbReference>
<dbReference type="InterPro" id="IPR036508">
    <property type="entry name" value="Chitin-bd_dom_sf"/>
</dbReference>
<dbReference type="Proteomes" id="UP000002358">
    <property type="component" value="Chromosome 4"/>
</dbReference>
<dbReference type="GO" id="GO:0008061">
    <property type="term" value="F:chitin binding"/>
    <property type="evidence" value="ECO:0007669"/>
    <property type="project" value="UniProtKB-KW"/>
</dbReference>
<evidence type="ECO:0000256" key="4">
    <source>
        <dbReference type="ARBA" id="ARBA00023157"/>
    </source>
</evidence>
<feature type="chain" id="PRO_5029676004" description="Chitin-binding type-2 domain-containing protein" evidence="6">
    <location>
        <begin position="19"/>
        <end position="111"/>
    </location>
</feature>
<feature type="domain" description="Chitin-binding type-2" evidence="7">
    <location>
        <begin position="35"/>
        <end position="88"/>
    </location>
</feature>
<dbReference type="EnsemblMetazoa" id="XM_003428066">
    <property type="protein sequence ID" value="XP_003428114"/>
    <property type="gene ID" value="LOC100679633"/>
</dbReference>
<dbReference type="PROSITE" id="PS50940">
    <property type="entry name" value="CHIT_BIND_II"/>
    <property type="match status" value="1"/>
</dbReference>
<evidence type="ECO:0000256" key="2">
    <source>
        <dbReference type="ARBA" id="ARBA00022729"/>
    </source>
</evidence>
<evidence type="ECO:0000256" key="5">
    <source>
        <dbReference type="ARBA" id="ARBA00023180"/>
    </source>
</evidence>
<keyword evidence="2 6" id="KW-0732">Signal</keyword>